<feature type="compositionally biased region" description="Basic and acidic residues" evidence="2">
    <location>
        <begin position="813"/>
        <end position="845"/>
    </location>
</feature>
<dbReference type="Gene3D" id="3.60.15.10">
    <property type="entry name" value="Ribonuclease Z/Hydroxyacylglutathione hydrolase-like"/>
    <property type="match status" value="1"/>
</dbReference>
<evidence type="ECO:0000313" key="3">
    <source>
        <dbReference type="EMBL" id="KYF48633.1"/>
    </source>
</evidence>
<reference evidence="3 4" key="1">
    <citation type="journal article" date="2016" name="Nat. Commun.">
        <title>Local admixture of amplified and diversified secreted pathogenesis determinants shapes mosaic Toxoplasma gondii genomes.</title>
        <authorList>
            <person name="Lorenzi H."/>
            <person name="Khan A."/>
            <person name="Behnke M.S."/>
            <person name="Namasivayam S."/>
            <person name="Swapna L.S."/>
            <person name="Hadjithomas M."/>
            <person name="Karamycheva S."/>
            <person name="Pinney D."/>
            <person name="Brunk B.P."/>
            <person name="Ajioka J.W."/>
            <person name="Ajzenberg D."/>
            <person name="Boothroyd J.C."/>
            <person name="Boyle J.P."/>
            <person name="Darde M.L."/>
            <person name="Diaz-Miranda M.A."/>
            <person name="Dubey J.P."/>
            <person name="Fritz H.M."/>
            <person name="Gennari S.M."/>
            <person name="Gregory B.D."/>
            <person name="Kim K."/>
            <person name="Saeij J.P."/>
            <person name="Su C."/>
            <person name="White M.W."/>
            <person name="Zhu X.Q."/>
            <person name="Howe D.K."/>
            <person name="Rosenthal B.M."/>
            <person name="Grigg M.E."/>
            <person name="Parkinson J."/>
            <person name="Liu L."/>
            <person name="Kissinger J.C."/>
            <person name="Roos D.S."/>
            <person name="Sibley L.D."/>
        </authorList>
    </citation>
    <scope>NUCLEOTIDE SEQUENCE [LARGE SCALE GENOMIC DNA]</scope>
    <source>
        <strain evidence="3 4">ARI</strain>
    </source>
</reference>
<feature type="region of interest" description="Disordered" evidence="2">
    <location>
        <begin position="535"/>
        <end position="599"/>
    </location>
</feature>
<dbReference type="VEuPathDB" id="ToxoDB:TGARI_219440A"/>
<dbReference type="Gene3D" id="3.40.50.10890">
    <property type="match status" value="1"/>
</dbReference>
<dbReference type="SUPFAM" id="SSF56281">
    <property type="entry name" value="Metallo-hydrolase/oxidoreductase"/>
    <property type="match status" value="1"/>
</dbReference>
<dbReference type="InterPro" id="IPR027075">
    <property type="entry name" value="CPSF2"/>
</dbReference>
<dbReference type="PANTHER" id="PTHR45922:SF1">
    <property type="entry name" value="CLEAVAGE AND POLYADENYLATION SPECIFICITY FACTOR SUBUNIT 2"/>
    <property type="match status" value="1"/>
</dbReference>
<sequence length="1071" mass="113672">MVRVAVEPLYVGGRGSGGFHAAILRLGRFSLLMNCGATDLLDPHDIDLLLPYLNEIDGIFISHGSLRHLGGLPLLHSRQKAVSVSESSSLDSPFHLCCCFSAACRACSVPAFLTQASQRLGKVALEGAVLSNAQSRGVHACAPARGVHTPPEPGEAAGPGTPGEEEGRGEGQRGEAVAKTEESEGREGSLGVEEGSAEAAVSTKDISAIMEACRVLRYEERIRLFPRRRREEQRDDEVGEAAETEDAEARAEACDFRLDRAHSDADDEPDQEEDDTEVYVHCIQAGHALGGAVWLFDADGRKVVFAVDHSLNPLWHTDGSALLSLLPSLRAAPSTPSPSPSFSSPSRDSFSPPCLFISDVHEPPTGLHSWRVPALRGFFLQIAHVLQRGGDVIIPLDIGSPLLELLLHLEALWRLAPSLHGFPIFLLSPVSASFLLACRPLLPQSTQRARALFASQRVNPLFTNASASLSSLLAHRLAAPPLPEATRDSPWLARKQTRKASLQTILPFSPGSNLLDRLPETGSLVASAVGADGLPARVWGKDGDSRGNVAGGPGSVSLPAPDWSPTSGVSTPPPGSRPAGGEGGAQRPSGTEGARRPEEVHAEAALADWAGGRTAGFLGAPGLASPAGVFGGARAPQGTAGTGPWSASCGLPFGNLKFVKLLSTEREVEHLLQQREQEREKNNTEPRRSGCVFVCTPASLDSGFGRCLLIREAEEEANAIFFLSEPWPGTTAHRVWSAQKDRVASACSTQMSRREDSSFSGNDREESSSPELVLTQTRRVALSPEELLRLFEREKEKRAAELEKKRHSGAVNEAKEEPGEPAKEEQTEAFEEEKGPLLLHEGDDRDLVDYDDDLVENLEDIEAAPSLFPFAGFALPQDDSFYAQTEELAGDAQDQGEEPAEETAAEACGADEGPALGASSRGLTDGVESDGDNPLLDTCGPCMQGDRDEFAQPPLSFACASLGGEAARDRVAPSRRHVKEASEASRRVGGFEGDAKKEKEEEEDFGVAVSAEQKAVWTAATLSVGTAAASGAPVSPFEALGAPVPGDSKLLWAGGGVWPGSDRVAVASAFA</sequence>
<name>A0A139Y9H6_TOXGO</name>
<feature type="compositionally biased region" description="Acidic residues" evidence="2">
    <location>
        <begin position="894"/>
        <end position="904"/>
    </location>
</feature>
<feature type="region of interest" description="Disordered" evidence="2">
    <location>
        <begin position="143"/>
        <end position="201"/>
    </location>
</feature>
<evidence type="ECO:0000256" key="1">
    <source>
        <dbReference type="RuleBase" id="RU365006"/>
    </source>
</evidence>
<proteinExistence type="inferred from homology"/>
<feature type="compositionally biased region" description="Basic and acidic residues" evidence="2">
    <location>
        <begin position="165"/>
        <end position="187"/>
    </location>
</feature>
<feature type="compositionally biased region" description="Basic and acidic residues" evidence="2">
    <location>
        <begin position="752"/>
        <end position="767"/>
    </location>
</feature>
<protein>
    <recommendedName>
        <fullName evidence="1">Cleavage and polyadenylation specificity factor subunit 2</fullName>
    </recommendedName>
    <alternativeName>
        <fullName evidence="1">Cleavage and polyadenylation specificity factor 100 kDa subunit</fullName>
    </alternativeName>
</protein>
<feature type="compositionally biased region" description="Acidic residues" evidence="2">
    <location>
        <begin position="234"/>
        <end position="246"/>
    </location>
</feature>
<comment type="similarity">
    <text evidence="1">Belongs to the metallo-beta-lactamase superfamily. RNA-metabolizing metallo-beta-lactamase-like family. CPSF2/YSH1 subfamily.</text>
</comment>
<dbReference type="Proteomes" id="UP000074247">
    <property type="component" value="Unassembled WGS sequence"/>
</dbReference>
<evidence type="ECO:0000313" key="4">
    <source>
        <dbReference type="Proteomes" id="UP000074247"/>
    </source>
</evidence>
<feature type="region of interest" description="Disordered" evidence="2">
    <location>
        <begin position="746"/>
        <end position="776"/>
    </location>
</feature>
<comment type="subcellular location">
    <subcellularLocation>
        <location evidence="1">Nucleus</location>
    </subcellularLocation>
</comment>
<keyword evidence="1" id="KW-0694">RNA-binding</keyword>
<feature type="region of interest" description="Disordered" evidence="2">
    <location>
        <begin position="801"/>
        <end position="845"/>
    </location>
</feature>
<accession>A0A139Y9H6</accession>
<dbReference type="EMBL" id="AGQS02003520">
    <property type="protein sequence ID" value="KYF48633.1"/>
    <property type="molecule type" value="Genomic_DNA"/>
</dbReference>
<feature type="region of interest" description="Disordered" evidence="2">
    <location>
        <begin position="230"/>
        <end position="251"/>
    </location>
</feature>
<feature type="region of interest" description="Disordered" evidence="2">
    <location>
        <begin position="879"/>
        <end position="947"/>
    </location>
</feature>
<comment type="caution">
    <text evidence="3">The sequence shown here is derived from an EMBL/GenBank/DDBJ whole genome shotgun (WGS) entry which is preliminary data.</text>
</comment>
<dbReference type="InterPro" id="IPR036866">
    <property type="entry name" value="RibonucZ/Hydroxyglut_hydro"/>
</dbReference>
<feature type="non-terminal residue" evidence="3">
    <location>
        <position position="1071"/>
    </location>
</feature>
<dbReference type="PANTHER" id="PTHR45922">
    <property type="entry name" value="CLEAVAGE AND POLYADENYLATION SPECIFICITY FACTOR SUBUNIT 2"/>
    <property type="match status" value="1"/>
</dbReference>
<dbReference type="AlphaFoldDB" id="A0A139Y9H6"/>
<feature type="region of interest" description="Disordered" evidence="2">
    <location>
        <begin position="966"/>
        <end position="1005"/>
    </location>
</feature>
<dbReference type="GO" id="GO:0003723">
    <property type="term" value="F:RNA binding"/>
    <property type="evidence" value="ECO:0007669"/>
    <property type="project" value="UniProtKB-KW"/>
</dbReference>
<dbReference type="OrthoDB" id="332567at2759"/>
<organism evidence="3 4">
    <name type="scientific">Toxoplasma gondii ARI</name>
    <dbReference type="NCBI Taxonomy" id="1074872"/>
    <lineage>
        <taxon>Eukaryota</taxon>
        <taxon>Sar</taxon>
        <taxon>Alveolata</taxon>
        <taxon>Apicomplexa</taxon>
        <taxon>Conoidasida</taxon>
        <taxon>Coccidia</taxon>
        <taxon>Eucoccidiorida</taxon>
        <taxon>Eimeriorina</taxon>
        <taxon>Sarcocystidae</taxon>
        <taxon>Toxoplasma</taxon>
    </lineage>
</organism>
<dbReference type="GO" id="GO:0005847">
    <property type="term" value="C:mRNA cleavage and polyadenylation specificity factor complex"/>
    <property type="evidence" value="ECO:0007669"/>
    <property type="project" value="InterPro"/>
</dbReference>
<evidence type="ECO:0000256" key="2">
    <source>
        <dbReference type="SAM" id="MobiDB-lite"/>
    </source>
</evidence>
<keyword evidence="1" id="KW-0539">Nucleus</keyword>
<keyword evidence="1" id="KW-0507">mRNA processing</keyword>
<dbReference type="GO" id="GO:0006398">
    <property type="term" value="P:mRNA 3'-end processing by stem-loop binding and cleavage"/>
    <property type="evidence" value="ECO:0007669"/>
    <property type="project" value="InterPro"/>
</dbReference>
<gene>
    <name evidence="3" type="ORF">TGARI_219440A</name>
</gene>